<dbReference type="CDD" id="cd00009">
    <property type="entry name" value="AAA"/>
    <property type="match status" value="1"/>
</dbReference>
<dbReference type="Pfam" id="PF07728">
    <property type="entry name" value="AAA_5"/>
    <property type="match status" value="1"/>
</dbReference>
<evidence type="ECO:0000313" key="2">
    <source>
        <dbReference type="EMBL" id="MEJ8566044.1"/>
    </source>
</evidence>
<dbReference type="SMART" id="SM00382">
    <property type="entry name" value="AAA"/>
    <property type="match status" value="1"/>
</dbReference>
<dbReference type="Proteomes" id="UP001359886">
    <property type="component" value="Unassembled WGS sequence"/>
</dbReference>
<dbReference type="Gene3D" id="3.40.50.300">
    <property type="entry name" value="P-loop containing nucleotide triphosphate hydrolases"/>
    <property type="match status" value="1"/>
</dbReference>
<protein>
    <submittedName>
        <fullName evidence="2">MoxR family ATPase</fullName>
    </submittedName>
</protein>
<organism evidence="2 3">
    <name type="scientific">Elongatibacter sediminis</name>
    <dbReference type="NCBI Taxonomy" id="3119006"/>
    <lineage>
        <taxon>Bacteria</taxon>
        <taxon>Pseudomonadati</taxon>
        <taxon>Pseudomonadota</taxon>
        <taxon>Gammaproteobacteria</taxon>
        <taxon>Chromatiales</taxon>
        <taxon>Wenzhouxiangellaceae</taxon>
        <taxon>Elongatibacter</taxon>
    </lineage>
</organism>
<reference evidence="2 3" key="1">
    <citation type="submission" date="2024-02" db="EMBL/GenBank/DDBJ databases">
        <title>A novel Wenzhouxiangellaceae bacterium, isolated from coastal sediments.</title>
        <authorList>
            <person name="Du Z.-J."/>
            <person name="Ye Y.-Q."/>
            <person name="Zhang X.-Y."/>
        </authorList>
    </citation>
    <scope>NUCLEOTIDE SEQUENCE [LARGE SCALE GENOMIC DNA]</scope>
    <source>
        <strain evidence="2 3">CH-27</strain>
    </source>
</reference>
<comment type="caution">
    <text evidence="2">The sequence shown here is derived from an EMBL/GenBank/DDBJ whole genome shotgun (WGS) entry which is preliminary data.</text>
</comment>
<keyword evidence="3" id="KW-1185">Reference proteome</keyword>
<dbReference type="GO" id="GO:0005524">
    <property type="term" value="F:ATP binding"/>
    <property type="evidence" value="ECO:0007669"/>
    <property type="project" value="InterPro"/>
</dbReference>
<evidence type="ECO:0000259" key="1">
    <source>
        <dbReference type="SMART" id="SM00382"/>
    </source>
</evidence>
<gene>
    <name evidence="2" type="ORF">V3330_00290</name>
</gene>
<dbReference type="InterPro" id="IPR050764">
    <property type="entry name" value="CbbQ/NirQ/NorQ/GpvN"/>
</dbReference>
<dbReference type="EMBL" id="JAZHOG010000001">
    <property type="protein sequence ID" value="MEJ8566044.1"/>
    <property type="molecule type" value="Genomic_DNA"/>
</dbReference>
<accession>A0AAW9RB68</accession>
<proteinExistence type="predicted"/>
<dbReference type="PANTHER" id="PTHR42759:SF1">
    <property type="entry name" value="MAGNESIUM-CHELATASE SUBUNIT CHLD"/>
    <property type="match status" value="1"/>
</dbReference>
<name>A0AAW9RB68_9GAMM</name>
<dbReference type="InterPro" id="IPR011704">
    <property type="entry name" value="ATPase_dyneun-rel_AAA"/>
</dbReference>
<feature type="domain" description="AAA+ ATPase" evidence="1">
    <location>
        <begin position="44"/>
        <end position="219"/>
    </location>
</feature>
<sequence length="310" mass="35286">MDMELMQNPSTPFSSIDDVERQFARHRYITDRMLATTVFLSTTVGKPLFLEGEPGVGKTEVAKALAASLDAELIRLQCYEGLDAQSALYEWNYPRQMLELRLQEARGIDREQIGANLFSEDFLLRRPLLQALSAPAGRRNVLLIDEVDRADEAFEAFLLEILSDFQITIPELGTIRAEQKPLVVLTSNRSRELHDALKRRCLYHWVEFPDFQRELRILESRVPGIGDELATQICRFMQWIRTQDLFKRPGIAEMIDWAEALTALGADDVDTEVLQTTLGCILKYQRDLQSVQQQDLAVVVDEVKGASARA</sequence>
<dbReference type="PANTHER" id="PTHR42759">
    <property type="entry name" value="MOXR FAMILY PROTEIN"/>
    <property type="match status" value="1"/>
</dbReference>
<dbReference type="SUPFAM" id="SSF52540">
    <property type="entry name" value="P-loop containing nucleoside triphosphate hydrolases"/>
    <property type="match status" value="1"/>
</dbReference>
<dbReference type="GO" id="GO:0016887">
    <property type="term" value="F:ATP hydrolysis activity"/>
    <property type="evidence" value="ECO:0007669"/>
    <property type="project" value="InterPro"/>
</dbReference>
<dbReference type="AlphaFoldDB" id="A0AAW9RB68"/>
<dbReference type="InterPro" id="IPR027417">
    <property type="entry name" value="P-loop_NTPase"/>
</dbReference>
<evidence type="ECO:0000313" key="3">
    <source>
        <dbReference type="Proteomes" id="UP001359886"/>
    </source>
</evidence>
<dbReference type="InterPro" id="IPR003593">
    <property type="entry name" value="AAA+_ATPase"/>
</dbReference>